<keyword evidence="4" id="KW-1185">Reference proteome</keyword>
<dbReference type="PANTHER" id="PTHR24118:SF99">
    <property type="entry name" value="POTE ANKYRIN DOMAIN FAMILY MEMBER 3C-RELATED"/>
    <property type="match status" value="1"/>
</dbReference>
<dbReference type="SUPFAM" id="SSF52540">
    <property type="entry name" value="P-loop containing nucleoside triphosphate hydrolases"/>
    <property type="match status" value="1"/>
</dbReference>
<dbReference type="PANTHER" id="PTHR24118">
    <property type="entry name" value="POTE ANKYRIN DOMAIN"/>
    <property type="match status" value="1"/>
</dbReference>
<dbReference type="SMART" id="SM00248">
    <property type="entry name" value="ANK"/>
    <property type="match status" value="8"/>
</dbReference>
<dbReference type="SUPFAM" id="SSF48403">
    <property type="entry name" value="Ankyrin repeat"/>
    <property type="match status" value="1"/>
</dbReference>
<keyword evidence="1" id="KW-0677">Repeat</keyword>
<reference evidence="3" key="1">
    <citation type="journal article" date="2023" name="Mol. Phylogenet. Evol.">
        <title>Genome-scale phylogeny and comparative genomics of the fungal order Sordariales.</title>
        <authorList>
            <person name="Hensen N."/>
            <person name="Bonometti L."/>
            <person name="Westerberg I."/>
            <person name="Brannstrom I.O."/>
            <person name="Guillou S."/>
            <person name="Cros-Aarteil S."/>
            <person name="Calhoun S."/>
            <person name="Haridas S."/>
            <person name="Kuo A."/>
            <person name="Mondo S."/>
            <person name="Pangilinan J."/>
            <person name="Riley R."/>
            <person name="LaButti K."/>
            <person name="Andreopoulos B."/>
            <person name="Lipzen A."/>
            <person name="Chen C."/>
            <person name="Yan M."/>
            <person name="Daum C."/>
            <person name="Ng V."/>
            <person name="Clum A."/>
            <person name="Steindorff A."/>
            <person name="Ohm R.A."/>
            <person name="Martin F."/>
            <person name="Silar P."/>
            <person name="Natvig D.O."/>
            <person name="Lalanne C."/>
            <person name="Gautier V."/>
            <person name="Ament-Velasquez S.L."/>
            <person name="Kruys A."/>
            <person name="Hutchinson M.I."/>
            <person name="Powell A.J."/>
            <person name="Barry K."/>
            <person name="Miller A.N."/>
            <person name="Grigoriev I.V."/>
            <person name="Debuchy R."/>
            <person name="Gladieux P."/>
            <person name="Hiltunen Thoren M."/>
            <person name="Johannesson H."/>
        </authorList>
    </citation>
    <scope>NUCLEOTIDE SEQUENCE</scope>
    <source>
        <strain evidence="3">CBS 232.78</strain>
    </source>
</reference>
<dbReference type="InterPro" id="IPR027417">
    <property type="entry name" value="P-loop_NTPase"/>
</dbReference>
<organism evidence="3 4">
    <name type="scientific">Podospora didyma</name>
    <dbReference type="NCBI Taxonomy" id="330526"/>
    <lineage>
        <taxon>Eukaryota</taxon>
        <taxon>Fungi</taxon>
        <taxon>Dikarya</taxon>
        <taxon>Ascomycota</taxon>
        <taxon>Pezizomycotina</taxon>
        <taxon>Sordariomycetes</taxon>
        <taxon>Sordariomycetidae</taxon>
        <taxon>Sordariales</taxon>
        <taxon>Podosporaceae</taxon>
        <taxon>Podospora</taxon>
    </lineage>
</organism>
<dbReference type="EMBL" id="JAULSW010000002">
    <property type="protein sequence ID" value="KAK3389574.1"/>
    <property type="molecule type" value="Genomic_DNA"/>
</dbReference>
<evidence type="ECO:0000313" key="4">
    <source>
        <dbReference type="Proteomes" id="UP001285441"/>
    </source>
</evidence>
<dbReference type="Gene3D" id="3.40.50.300">
    <property type="entry name" value="P-loop containing nucleotide triphosphate hydrolases"/>
    <property type="match status" value="1"/>
</dbReference>
<feature type="domain" description="Nephrocystin 3-like N-terminal" evidence="2">
    <location>
        <begin position="135"/>
        <end position="255"/>
    </location>
</feature>
<evidence type="ECO:0000256" key="1">
    <source>
        <dbReference type="ARBA" id="ARBA00022737"/>
    </source>
</evidence>
<proteinExistence type="predicted"/>
<protein>
    <submittedName>
        <fullName evidence="3">Ankyrin repeat-containing domain protein</fullName>
    </submittedName>
</protein>
<dbReference type="Gene3D" id="1.25.40.20">
    <property type="entry name" value="Ankyrin repeat-containing domain"/>
    <property type="match status" value="2"/>
</dbReference>
<sequence length="558" mass="63108">MVRLSPRLGGQDGPEDRLQDQMDHLGTKLEPSSENRLKRLTKAITWALEKKDVHQALDQIERAKTLVVLAIQNDHFKLALSMKEDIDHTKDELRDAIGDAASKHKDEELQKITNWISSLDFANKQLDFLGRREVGTGEWLISDPRFQTWIEGKERKLWCPGLPGAGKTTLAAMVINWLENEYRDDNTPVIYRYCNYKEANIRTPENMMRSLLKQLIKRKDALRGDVRNLYHDHLGKGPWMGLHDHMPPLWHAVFNCRKALAQLLPDSGADINDTTEETFLQRSRLLTLASLRGVLRVDTEMAEFLLVRGIDVSSTNSLGDTALHYAVGAGPLSEIPEEKLVPIVQMLLQYKANPLEKGAYGRNAVHEAARRDSEPVLEVLVEHLATERCSEDDNDAKRWAAAISLYFATLKGNEVQVKALLQDEADPNLLTWGHLDPHLEHVAILRQNATVLHLLLQGGALGNVADNHGRTPLLSETYMGFDAGVRLLLDFGDADHFGLTPPEIPDHWHKETPLPLAAERHNVSVVKVLLESPPRAVKPRDRNGRRMRFGNAWQFLIY</sequence>
<comment type="caution">
    <text evidence="3">The sequence shown here is derived from an EMBL/GenBank/DDBJ whole genome shotgun (WGS) entry which is preliminary data.</text>
</comment>
<dbReference type="Pfam" id="PF12796">
    <property type="entry name" value="Ank_2"/>
    <property type="match status" value="1"/>
</dbReference>
<evidence type="ECO:0000313" key="3">
    <source>
        <dbReference type="EMBL" id="KAK3389574.1"/>
    </source>
</evidence>
<dbReference type="Proteomes" id="UP001285441">
    <property type="component" value="Unassembled WGS sequence"/>
</dbReference>
<dbReference type="InterPro" id="IPR056884">
    <property type="entry name" value="NPHP3-like_N"/>
</dbReference>
<dbReference type="AlphaFoldDB" id="A0AAE0U3U0"/>
<dbReference type="Pfam" id="PF24883">
    <property type="entry name" value="NPHP3_N"/>
    <property type="match status" value="1"/>
</dbReference>
<gene>
    <name evidence="3" type="ORF">B0H63DRAFT_507122</name>
</gene>
<name>A0AAE0U3U0_9PEZI</name>
<reference evidence="3" key="2">
    <citation type="submission" date="2023-06" db="EMBL/GenBank/DDBJ databases">
        <authorList>
            <consortium name="Lawrence Berkeley National Laboratory"/>
            <person name="Haridas S."/>
            <person name="Hensen N."/>
            <person name="Bonometti L."/>
            <person name="Westerberg I."/>
            <person name="Brannstrom I.O."/>
            <person name="Guillou S."/>
            <person name="Cros-Aarteil S."/>
            <person name="Calhoun S."/>
            <person name="Kuo A."/>
            <person name="Mondo S."/>
            <person name="Pangilinan J."/>
            <person name="Riley R."/>
            <person name="LaButti K."/>
            <person name="Andreopoulos B."/>
            <person name="Lipzen A."/>
            <person name="Chen C."/>
            <person name="Yanf M."/>
            <person name="Daum C."/>
            <person name="Ng V."/>
            <person name="Clum A."/>
            <person name="Steindorff A."/>
            <person name="Ohm R."/>
            <person name="Martin F."/>
            <person name="Silar P."/>
            <person name="Natvig D."/>
            <person name="Lalanne C."/>
            <person name="Gautier V."/>
            <person name="Ament-velasquez S.L."/>
            <person name="Kruys A."/>
            <person name="Hutchinson M.I."/>
            <person name="Powell A.J."/>
            <person name="Barry K."/>
            <person name="Miller A.N."/>
            <person name="Grigoriev I.V."/>
            <person name="Debuchy R."/>
            <person name="Gladieux P."/>
            <person name="Thoren M.H."/>
            <person name="Johannesson H."/>
        </authorList>
    </citation>
    <scope>NUCLEOTIDE SEQUENCE</scope>
    <source>
        <strain evidence="3">CBS 232.78</strain>
    </source>
</reference>
<dbReference type="InterPro" id="IPR002110">
    <property type="entry name" value="Ankyrin_rpt"/>
</dbReference>
<accession>A0AAE0U3U0</accession>
<evidence type="ECO:0000259" key="2">
    <source>
        <dbReference type="Pfam" id="PF24883"/>
    </source>
</evidence>
<dbReference type="InterPro" id="IPR036770">
    <property type="entry name" value="Ankyrin_rpt-contain_sf"/>
</dbReference>